<gene>
    <name evidence="2" type="ORF">EDC30_11068</name>
</gene>
<evidence type="ECO:0000256" key="1">
    <source>
        <dbReference type="SAM" id="MobiDB-lite"/>
    </source>
</evidence>
<sequence>MTKISRPKADYLKARTGIAAGSRNGKADEYEEEYDEIESFPFDAEHDEDDRDPEPERRPYSEHAQERRRANRASRRDDKSRV</sequence>
<reference evidence="2 3" key="1">
    <citation type="submission" date="2019-03" db="EMBL/GenBank/DDBJ databases">
        <title>Genomic Encyclopedia of Type Strains, Phase IV (KMG-IV): sequencing the most valuable type-strain genomes for metagenomic binning, comparative biology and taxonomic classification.</title>
        <authorList>
            <person name="Goeker M."/>
        </authorList>
    </citation>
    <scope>NUCLEOTIDE SEQUENCE [LARGE SCALE GENOMIC DNA]</scope>
    <source>
        <strain evidence="2 3">DSM 7445</strain>
    </source>
</reference>
<proteinExistence type="predicted"/>
<protein>
    <submittedName>
        <fullName evidence="2">Uncharacterized protein</fullName>
    </submittedName>
</protein>
<evidence type="ECO:0000313" key="3">
    <source>
        <dbReference type="Proteomes" id="UP000295382"/>
    </source>
</evidence>
<keyword evidence="3" id="KW-1185">Reference proteome</keyword>
<comment type="caution">
    <text evidence="2">The sequence shown here is derived from an EMBL/GenBank/DDBJ whole genome shotgun (WGS) entry which is preliminary data.</text>
</comment>
<feature type="region of interest" description="Disordered" evidence="1">
    <location>
        <begin position="1"/>
        <end position="82"/>
    </location>
</feature>
<accession>A0A4V2UIC4</accession>
<dbReference type="Proteomes" id="UP000295382">
    <property type="component" value="Unassembled WGS sequence"/>
</dbReference>
<organism evidence="2 3">
    <name type="scientific">Paucimonas lemoignei</name>
    <name type="common">Pseudomonas lemoignei</name>
    <dbReference type="NCBI Taxonomy" id="29443"/>
    <lineage>
        <taxon>Bacteria</taxon>
        <taxon>Pseudomonadati</taxon>
        <taxon>Pseudomonadota</taxon>
        <taxon>Betaproteobacteria</taxon>
        <taxon>Burkholderiales</taxon>
        <taxon>Burkholderiaceae</taxon>
        <taxon>Paucimonas</taxon>
    </lineage>
</organism>
<dbReference type="AlphaFoldDB" id="A0A4V2UIC4"/>
<name>A0A4V2UIC4_PAULE</name>
<feature type="compositionally biased region" description="Basic and acidic residues" evidence="1">
    <location>
        <begin position="54"/>
        <end position="82"/>
    </location>
</feature>
<feature type="compositionally biased region" description="Acidic residues" evidence="1">
    <location>
        <begin position="29"/>
        <end position="38"/>
    </location>
</feature>
<dbReference type="EMBL" id="SLZQ01000010">
    <property type="protein sequence ID" value="TCS35600.1"/>
    <property type="molecule type" value="Genomic_DNA"/>
</dbReference>
<dbReference type="RefSeq" id="WP_132259607.1">
    <property type="nucleotide sequence ID" value="NZ_SLZQ01000010.1"/>
</dbReference>
<evidence type="ECO:0000313" key="2">
    <source>
        <dbReference type="EMBL" id="TCS35600.1"/>
    </source>
</evidence>